<name>A0A2G8SBJ9_9APHY</name>
<dbReference type="Proteomes" id="UP000230002">
    <property type="component" value="Unassembled WGS sequence"/>
</dbReference>
<feature type="region of interest" description="Disordered" evidence="1">
    <location>
        <begin position="104"/>
        <end position="151"/>
    </location>
</feature>
<feature type="compositionally biased region" description="Gly residues" evidence="1">
    <location>
        <begin position="118"/>
        <end position="132"/>
    </location>
</feature>
<sequence>MDGRHAARAELHPSTKPVSKFTNASLRAARPASFQDPAAASRYGVLVLSLVLAFVLSLSRGVAQHSSISKVREESPIGGGCGRGGDGIPPPCEFEARAIAFSGFEQRRAASPGPPGLPAGGEAGQGTAGTGGTSNEEQLCKDRSRSPLNVN</sequence>
<feature type="region of interest" description="Disordered" evidence="1">
    <location>
        <begin position="65"/>
        <end position="88"/>
    </location>
</feature>
<evidence type="ECO:0000256" key="1">
    <source>
        <dbReference type="SAM" id="MobiDB-lite"/>
    </source>
</evidence>
<gene>
    <name evidence="2" type="ORF">GSI_05808</name>
</gene>
<dbReference type="EMBL" id="AYKW01000012">
    <property type="protein sequence ID" value="PIL31112.1"/>
    <property type="molecule type" value="Genomic_DNA"/>
</dbReference>
<reference evidence="2 3" key="1">
    <citation type="journal article" date="2015" name="Sci. Rep.">
        <title>Chromosome-level genome map provides insights into diverse defense mechanisms in the medicinal fungus Ganoderma sinense.</title>
        <authorList>
            <person name="Zhu Y."/>
            <person name="Xu J."/>
            <person name="Sun C."/>
            <person name="Zhou S."/>
            <person name="Xu H."/>
            <person name="Nelson D.R."/>
            <person name="Qian J."/>
            <person name="Song J."/>
            <person name="Luo H."/>
            <person name="Xiang L."/>
            <person name="Li Y."/>
            <person name="Xu Z."/>
            <person name="Ji A."/>
            <person name="Wang L."/>
            <person name="Lu S."/>
            <person name="Hayward A."/>
            <person name="Sun W."/>
            <person name="Li X."/>
            <person name="Schwartz D.C."/>
            <person name="Wang Y."/>
            <person name="Chen S."/>
        </authorList>
    </citation>
    <scope>NUCLEOTIDE SEQUENCE [LARGE SCALE GENOMIC DNA]</scope>
    <source>
        <strain evidence="2 3">ZZ0214-1</strain>
    </source>
</reference>
<evidence type="ECO:0000313" key="3">
    <source>
        <dbReference type="Proteomes" id="UP000230002"/>
    </source>
</evidence>
<accession>A0A2G8SBJ9</accession>
<feature type="compositionally biased region" description="Gly residues" evidence="1">
    <location>
        <begin position="77"/>
        <end position="87"/>
    </location>
</feature>
<evidence type="ECO:0000313" key="2">
    <source>
        <dbReference type="EMBL" id="PIL31112.1"/>
    </source>
</evidence>
<dbReference type="AlphaFoldDB" id="A0A2G8SBJ9"/>
<protein>
    <submittedName>
        <fullName evidence="2">Uncharacterized protein</fullName>
    </submittedName>
</protein>
<comment type="caution">
    <text evidence="2">The sequence shown here is derived from an EMBL/GenBank/DDBJ whole genome shotgun (WGS) entry which is preliminary data.</text>
</comment>
<keyword evidence="3" id="KW-1185">Reference proteome</keyword>
<organism evidence="2 3">
    <name type="scientific">Ganoderma sinense ZZ0214-1</name>
    <dbReference type="NCBI Taxonomy" id="1077348"/>
    <lineage>
        <taxon>Eukaryota</taxon>
        <taxon>Fungi</taxon>
        <taxon>Dikarya</taxon>
        <taxon>Basidiomycota</taxon>
        <taxon>Agaricomycotina</taxon>
        <taxon>Agaricomycetes</taxon>
        <taxon>Polyporales</taxon>
        <taxon>Polyporaceae</taxon>
        <taxon>Ganoderma</taxon>
    </lineage>
</organism>
<proteinExistence type="predicted"/>